<organism evidence="2 3">
    <name type="scientific">Fibroporia radiculosa</name>
    <dbReference type="NCBI Taxonomy" id="599839"/>
    <lineage>
        <taxon>Eukaryota</taxon>
        <taxon>Fungi</taxon>
        <taxon>Dikarya</taxon>
        <taxon>Basidiomycota</taxon>
        <taxon>Agaricomycotina</taxon>
        <taxon>Agaricomycetes</taxon>
        <taxon>Polyporales</taxon>
        <taxon>Fibroporiaceae</taxon>
        <taxon>Fibroporia</taxon>
    </lineage>
</organism>
<dbReference type="InterPro" id="IPR046522">
    <property type="entry name" value="DUF6699"/>
</dbReference>
<keyword evidence="3" id="KW-1185">Reference proteome</keyword>
<dbReference type="InParanoid" id="J4GXH6"/>
<dbReference type="EMBL" id="HE797396">
    <property type="protein sequence ID" value="CCM06565.1"/>
    <property type="molecule type" value="Genomic_DNA"/>
</dbReference>
<sequence length="186" mass="21241">MNLDQQQWNSWRNQHFNIPPINNLADPKKVVIHSLLRSKPDYTWDIRDGPHTADPDMVTERLSDQATYPALQSIILTSPLFPWQLPILPRVTPFVSVGDVLHTVHEMAITPLSAADIALLPDEEVVQSELHYQTRCDFLVDPSERRTAKAKGVLRMDVLHGHHYFAGVAIFPNSSRPGQVWELRLR</sequence>
<dbReference type="RefSeq" id="XP_012185848.1">
    <property type="nucleotide sequence ID" value="XM_012330458.1"/>
</dbReference>
<evidence type="ECO:0000313" key="3">
    <source>
        <dbReference type="Proteomes" id="UP000006352"/>
    </source>
</evidence>
<dbReference type="Proteomes" id="UP000006352">
    <property type="component" value="Unassembled WGS sequence"/>
</dbReference>
<name>J4GXH6_9APHY</name>
<evidence type="ECO:0000259" key="1">
    <source>
        <dbReference type="Pfam" id="PF20415"/>
    </source>
</evidence>
<dbReference type="AlphaFoldDB" id="J4GXH6"/>
<accession>J4GXH6</accession>
<gene>
    <name evidence="2" type="ORF">FIBRA_08841</name>
</gene>
<dbReference type="Pfam" id="PF20415">
    <property type="entry name" value="DUF6699"/>
    <property type="match status" value="1"/>
</dbReference>
<dbReference type="OrthoDB" id="2783256at2759"/>
<dbReference type="GeneID" id="24101465"/>
<dbReference type="HOGENOM" id="CLU_085813_1_0_1"/>
<protein>
    <recommendedName>
        <fullName evidence="1">DUF6699 domain-containing protein</fullName>
    </recommendedName>
</protein>
<proteinExistence type="predicted"/>
<reference evidence="2 3" key="1">
    <citation type="journal article" date="2012" name="Appl. Environ. Microbiol.">
        <title>Short-read sequencing for genomic analysis of the brown rot fungus Fibroporia radiculosa.</title>
        <authorList>
            <person name="Tang J.D."/>
            <person name="Perkins A.D."/>
            <person name="Sonstegard T.S."/>
            <person name="Schroeder S.G."/>
            <person name="Burgess S.C."/>
            <person name="Diehl S.V."/>
        </authorList>
    </citation>
    <scope>NUCLEOTIDE SEQUENCE [LARGE SCALE GENOMIC DNA]</scope>
    <source>
        <strain evidence="2 3">TFFH 294</strain>
    </source>
</reference>
<evidence type="ECO:0000313" key="2">
    <source>
        <dbReference type="EMBL" id="CCM06565.1"/>
    </source>
</evidence>
<dbReference type="STRING" id="599839.J4GXH6"/>
<feature type="domain" description="DUF6699" evidence="1">
    <location>
        <begin position="43"/>
        <end position="168"/>
    </location>
</feature>